<sequence length="433" mass="50025">MAPNTDIATRALVVALKAPCSSKTTAQVASITGLSTRQVNRIYARAIERGFDPNLVPLTLRDEYLEDAPRSGRPSKQTIETKDLIIAKVSRDRFGREKSAADIAGELSLQGINISQSTVRSILKASGYRKTKPTRKPGLTKKMKKERLDWCIAHRDWTIEDWKNVIWSDETSIILLHRRGGYRVWRKADERFLRSCIRERWKGASEFMFWAAFSYDKKGPCHCWAPETAKEKKEAAEAVEKMNEELEPLMRSEWEISNGMRRLHLRQLPGPKPQWKWDKGHGKLTRSSKGGIDWYRYQTSILIPKLLPFAKECAKERPGTIVQEDKAPAHSHHIQQRIYDLFEVQRMLWCGNSPDLNAIEPAWPYLKRATTKKGAPKSRQEAIRAWEKAWAELPQEKIQAWIERIPSHIRKIIELEGGNEYKEGRDIPHSNWL</sequence>
<accession>A0ACC0QEZ5</accession>
<name>A0ACC0QEZ5_9HYPO</name>
<dbReference type="EMBL" id="CM046513">
    <property type="protein sequence ID" value="KAI8652442.1"/>
    <property type="molecule type" value="Genomic_DNA"/>
</dbReference>
<gene>
    <name evidence="1" type="ORF">NCS57_01308200</name>
</gene>
<dbReference type="Proteomes" id="UP001065298">
    <property type="component" value="Chromosome 11"/>
</dbReference>
<evidence type="ECO:0000313" key="2">
    <source>
        <dbReference type="Proteomes" id="UP001065298"/>
    </source>
</evidence>
<keyword evidence="2" id="KW-1185">Reference proteome</keyword>
<protein>
    <submittedName>
        <fullName evidence="1">HTH-Tnp-Tc3-2 domain-containing protein</fullName>
    </submittedName>
</protein>
<reference evidence="1" key="1">
    <citation type="submission" date="2022-06" db="EMBL/GenBank/DDBJ databases">
        <title>Fusarium solani species complex genomes reveal bases of compartmentalisation and animal pathogenesis.</title>
        <authorList>
            <person name="Tsai I.J."/>
        </authorList>
    </citation>
    <scope>NUCLEOTIDE SEQUENCE</scope>
    <source>
        <strain evidence="1">Fu6.1</strain>
    </source>
</reference>
<evidence type="ECO:0000313" key="1">
    <source>
        <dbReference type="EMBL" id="KAI8652442.1"/>
    </source>
</evidence>
<organism evidence="1 2">
    <name type="scientific">Fusarium keratoplasticum</name>
    <dbReference type="NCBI Taxonomy" id="1328300"/>
    <lineage>
        <taxon>Eukaryota</taxon>
        <taxon>Fungi</taxon>
        <taxon>Dikarya</taxon>
        <taxon>Ascomycota</taxon>
        <taxon>Pezizomycotina</taxon>
        <taxon>Sordariomycetes</taxon>
        <taxon>Hypocreomycetidae</taxon>
        <taxon>Hypocreales</taxon>
        <taxon>Nectriaceae</taxon>
        <taxon>Fusarium</taxon>
        <taxon>Fusarium solani species complex</taxon>
    </lineage>
</organism>
<comment type="caution">
    <text evidence="1">The sequence shown here is derived from an EMBL/GenBank/DDBJ whole genome shotgun (WGS) entry which is preliminary data.</text>
</comment>
<proteinExistence type="predicted"/>